<dbReference type="RefSeq" id="WP_379659445.1">
    <property type="nucleotide sequence ID" value="NZ_JBHUCO010000072.1"/>
</dbReference>
<organism evidence="3 4">
    <name type="scientific">Pseudonocardia yunnanensis</name>
    <dbReference type="NCBI Taxonomy" id="58107"/>
    <lineage>
        <taxon>Bacteria</taxon>
        <taxon>Bacillati</taxon>
        <taxon>Actinomycetota</taxon>
        <taxon>Actinomycetes</taxon>
        <taxon>Pseudonocardiales</taxon>
        <taxon>Pseudonocardiaceae</taxon>
        <taxon>Pseudonocardia</taxon>
    </lineage>
</organism>
<dbReference type="PANTHER" id="PTHR18968">
    <property type="entry name" value="THIAMINE PYROPHOSPHATE ENZYMES"/>
    <property type="match status" value="1"/>
</dbReference>
<feature type="domain" description="Thiamine pyrophosphate enzyme N-terminal TPP-binding" evidence="2">
    <location>
        <begin position="3"/>
        <end position="102"/>
    </location>
</feature>
<evidence type="ECO:0000313" key="4">
    <source>
        <dbReference type="Proteomes" id="UP001597114"/>
    </source>
</evidence>
<dbReference type="InterPro" id="IPR029061">
    <property type="entry name" value="THDP-binding"/>
</dbReference>
<comment type="similarity">
    <text evidence="1">Belongs to the TPP enzyme family.</text>
</comment>
<evidence type="ECO:0000259" key="2">
    <source>
        <dbReference type="Pfam" id="PF02776"/>
    </source>
</evidence>
<dbReference type="CDD" id="cd07035">
    <property type="entry name" value="TPP_PYR_POX_like"/>
    <property type="match status" value="1"/>
</dbReference>
<evidence type="ECO:0000313" key="3">
    <source>
        <dbReference type="EMBL" id="MFD1523925.1"/>
    </source>
</evidence>
<dbReference type="Pfam" id="PF02776">
    <property type="entry name" value="TPP_enzyme_N"/>
    <property type="match status" value="1"/>
</dbReference>
<comment type="caution">
    <text evidence="3">The sequence shown here is derived from an EMBL/GenBank/DDBJ whole genome shotgun (WGS) entry which is preliminary data.</text>
</comment>
<evidence type="ECO:0000256" key="1">
    <source>
        <dbReference type="ARBA" id="ARBA00007812"/>
    </source>
</evidence>
<dbReference type="EMBL" id="JBHUCO010000072">
    <property type="protein sequence ID" value="MFD1523925.1"/>
    <property type="molecule type" value="Genomic_DNA"/>
</dbReference>
<dbReference type="InterPro" id="IPR045229">
    <property type="entry name" value="TPP_enz"/>
</dbReference>
<keyword evidence="4" id="KW-1185">Reference proteome</keyword>
<protein>
    <submittedName>
        <fullName evidence="3">Thiamine pyrophosphate-binding protein</fullName>
    </submittedName>
</protein>
<name>A0ABW4FCY8_9PSEU</name>
<dbReference type="PANTHER" id="PTHR18968:SF13">
    <property type="entry name" value="ACETOLACTATE SYNTHASE CATALYTIC SUBUNIT, MITOCHONDRIAL"/>
    <property type="match status" value="1"/>
</dbReference>
<dbReference type="SUPFAM" id="SSF52518">
    <property type="entry name" value="Thiamin diphosphate-binding fold (THDP-binding)"/>
    <property type="match status" value="1"/>
</dbReference>
<dbReference type="Proteomes" id="UP001597114">
    <property type="component" value="Unassembled WGS sequence"/>
</dbReference>
<sequence>MIVAELVGRALTELGVGHAFGVVGSGNFHVTNALRAGGLPFVAARHEGGAATMADAYARTSGRVGVLSVHQGCGLTNAMTGIAEAAKSRTPMLVLAADTGGAAVRSNFRIDQDALVEAVGAVAERVHSPESGG</sequence>
<reference evidence="4" key="1">
    <citation type="journal article" date="2019" name="Int. J. Syst. Evol. Microbiol.">
        <title>The Global Catalogue of Microorganisms (GCM) 10K type strain sequencing project: providing services to taxonomists for standard genome sequencing and annotation.</title>
        <authorList>
            <consortium name="The Broad Institute Genomics Platform"/>
            <consortium name="The Broad Institute Genome Sequencing Center for Infectious Disease"/>
            <person name="Wu L."/>
            <person name="Ma J."/>
        </authorList>
    </citation>
    <scope>NUCLEOTIDE SEQUENCE [LARGE SCALE GENOMIC DNA]</scope>
    <source>
        <strain evidence="4">CCM 7043</strain>
    </source>
</reference>
<accession>A0ABW4FCY8</accession>
<dbReference type="InterPro" id="IPR012001">
    <property type="entry name" value="Thiamin_PyroP_enz_TPP-bd_dom"/>
</dbReference>
<dbReference type="Gene3D" id="3.40.50.970">
    <property type="match status" value="1"/>
</dbReference>
<feature type="non-terminal residue" evidence="3">
    <location>
        <position position="133"/>
    </location>
</feature>
<proteinExistence type="inferred from homology"/>
<gene>
    <name evidence="3" type="ORF">ACFSJD_41010</name>
</gene>